<dbReference type="Proteomes" id="UP000660262">
    <property type="component" value="Unassembled WGS sequence"/>
</dbReference>
<comment type="caution">
    <text evidence="2">The sequence shown here is derived from an EMBL/GenBank/DDBJ whole genome shotgun (WGS) entry which is preliminary data.</text>
</comment>
<organism evidence="2 3">
    <name type="scientific">Pycnococcus provasolii</name>
    <dbReference type="NCBI Taxonomy" id="41880"/>
    <lineage>
        <taxon>Eukaryota</taxon>
        <taxon>Viridiplantae</taxon>
        <taxon>Chlorophyta</taxon>
        <taxon>Pseudoscourfieldiophyceae</taxon>
        <taxon>Pseudoscourfieldiales</taxon>
        <taxon>Pycnococcaceae</taxon>
        <taxon>Pycnococcus</taxon>
    </lineage>
</organism>
<feature type="compositionally biased region" description="Basic residues" evidence="1">
    <location>
        <begin position="243"/>
        <end position="258"/>
    </location>
</feature>
<gene>
    <name evidence="2" type="ORF">PPROV_000497100</name>
</gene>
<dbReference type="AlphaFoldDB" id="A0A830HGJ3"/>
<evidence type="ECO:0000313" key="2">
    <source>
        <dbReference type="EMBL" id="GHP06224.1"/>
    </source>
</evidence>
<proteinExistence type="predicted"/>
<dbReference type="EMBL" id="BNJQ01000012">
    <property type="protein sequence ID" value="GHP06224.1"/>
    <property type="molecule type" value="Genomic_DNA"/>
</dbReference>
<feature type="compositionally biased region" description="Basic residues" evidence="1">
    <location>
        <begin position="280"/>
        <end position="293"/>
    </location>
</feature>
<accession>A0A830HGJ3</accession>
<feature type="region of interest" description="Disordered" evidence="1">
    <location>
        <begin position="235"/>
        <end position="293"/>
    </location>
</feature>
<evidence type="ECO:0000313" key="3">
    <source>
        <dbReference type="Proteomes" id="UP000660262"/>
    </source>
</evidence>
<evidence type="ECO:0000256" key="1">
    <source>
        <dbReference type="SAM" id="MobiDB-lite"/>
    </source>
</evidence>
<sequence length="293" mass="30333">MAVGADAASDAAYHLGGDPDASHSLEASLHEYQAQLLALNSAPPDTIPVEEASSLRASLEEIIAVTLELIKQSEGEGGGGAGGGNGENVNQFPEGAAAAAAEPAAAAAATDELGLGVAVPFANLNARDLCEVFINDTWHPATVVSTSASAATIDCPAFTTGGTSIFEISDATLLRSAKALALTGISAATAAAANTSTADKQKAREAAREEQVRTAAEAVVEGRVAEMPRAFQVRAEDDEATREKKRRMAKSFKGKVKRTAAELEMDQKASGWKSWQSNLKKTKKSTVARPIGR</sequence>
<keyword evidence="3" id="KW-1185">Reference proteome</keyword>
<reference evidence="2" key="1">
    <citation type="submission" date="2020-10" db="EMBL/GenBank/DDBJ databases">
        <title>Unveiling of a novel bifunctional photoreceptor, Dualchrome1, isolated from a cosmopolitan green alga.</title>
        <authorList>
            <person name="Suzuki S."/>
            <person name="Kawachi M."/>
        </authorList>
    </citation>
    <scope>NUCLEOTIDE SEQUENCE</scope>
    <source>
        <strain evidence="2">NIES 2893</strain>
    </source>
</reference>
<protein>
    <submittedName>
        <fullName evidence="2">Uncharacterized protein</fullName>
    </submittedName>
</protein>
<name>A0A830HGJ3_9CHLO</name>